<evidence type="ECO:0000256" key="1">
    <source>
        <dbReference type="ARBA" id="ARBA00004651"/>
    </source>
</evidence>
<keyword evidence="10 12" id="KW-0408">Iron</keyword>
<keyword evidence="8" id="KW-0249">Electron transport</keyword>
<feature type="transmembrane region" description="Helical" evidence="13">
    <location>
        <begin position="61"/>
        <end position="86"/>
    </location>
</feature>
<name>E4TES1_CALNY</name>
<dbReference type="Pfam" id="PF01654">
    <property type="entry name" value="Cyt_bd_oxida_I"/>
    <property type="match status" value="1"/>
</dbReference>
<evidence type="ECO:0000313" key="16">
    <source>
        <dbReference type="Proteomes" id="UP000007039"/>
    </source>
</evidence>
<dbReference type="RefSeq" id="WP_013451639.1">
    <property type="nucleotide sequence ID" value="NC_014758.1"/>
</dbReference>
<dbReference type="GO" id="GO:0046872">
    <property type="term" value="F:metal ion binding"/>
    <property type="evidence" value="ECO:0007669"/>
    <property type="project" value="UniProtKB-KW"/>
</dbReference>
<keyword evidence="11 13" id="KW-0472">Membrane</keyword>
<dbReference type="GO" id="GO:0019646">
    <property type="term" value="P:aerobic electron transport chain"/>
    <property type="evidence" value="ECO:0007669"/>
    <property type="project" value="InterPro"/>
</dbReference>
<evidence type="ECO:0000313" key="15">
    <source>
        <dbReference type="EMBL" id="ADR19428.1"/>
    </source>
</evidence>
<comment type="similarity">
    <text evidence="2">Belongs to the cytochrome ubiquinol oxidase subunit 1 family.</text>
</comment>
<feature type="transmembrane region" description="Helical" evidence="13">
    <location>
        <begin position="283"/>
        <end position="300"/>
    </location>
</feature>
<reference evidence="15 16" key="2">
    <citation type="journal article" date="2011" name="Stand. Genomic Sci.">
        <title>Complete genome sequence of Calditerrivibrio nitroreducens type strain (Yu37-1).</title>
        <authorList>
            <person name="Pitluck S."/>
            <person name="Sikorski J."/>
            <person name="Zeytun A."/>
            <person name="Lapidus A."/>
            <person name="Nolan M."/>
            <person name="Lucas S."/>
            <person name="Hammon N."/>
            <person name="Deshpande S."/>
            <person name="Cheng J.F."/>
            <person name="Tapia R."/>
            <person name="Han C."/>
            <person name="Goodwin L."/>
            <person name="Liolios K."/>
            <person name="Pagani I."/>
            <person name="Ivanova N."/>
            <person name="Mavromatis K."/>
            <person name="Pati A."/>
            <person name="Chen A."/>
            <person name="Palaniappan K."/>
            <person name="Hauser L."/>
            <person name="Chang Y.J."/>
            <person name="Jeffries C.D."/>
            <person name="Detter J.C."/>
            <person name="Brambilla E."/>
            <person name="Djao O.D."/>
            <person name="Rohde M."/>
            <person name="Spring S."/>
            <person name="Goker M."/>
            <person name="Woyke T."/>
            <person name="Bristow J."/>
            <person name="Eisen J.A."/>
            <person name="Markowitz V."/>
            <person name="Hugenholtz P."/>
            <person name="Kyrpides N.C."/>
            <person name="Klenk H.P."/>
            <person name="Land M."/>
        </authorList>
    </citation>
    <scope>NUCLEOTIDE SEQUENCE [LARGE SCALE GENOMIC DNA]</scope>
    <source>
        <strain evidence="16">DSM 19672 / NBRC 101217 / Yu37-1</strain>
    </source>
</reference>
<evidence type="ECO:0000259" key="14">
    <source>
        <dbReference type="PROSITE" id="PS51007"/>
    </source>
</evidence>
<dbReference type="InterPro" id="IPR036909">
    <property type="entry name" value="Cyt_c-like_dom_sf"/>
</dbReference>
<evidence type="ECO:0000256" key="6">
    <source>
        <dbReference type="ARBA" id="ARBA00022692"/>
    </source>
</evidence>
<protein>
    <submittedName>
        <fullName evidence="15">Cytochrome c class I</fullName>
    </submittedName>
</protein>
<evidence type="ECO:0000256" key="13">
    <source>
        <dbReference type="SAM" id="Phobius"/>
    </source>
</evidence>
<keyword evidence="7 12" id="KW-0479">Metal-binding</keyword>
<dbReference type="GO" id="GO:0070069">
    <property type="term" value="C:cytochrome complex"/>
    <property type="evidence" value="ECO:0007669"/>
    <property type="project" value="InterPro"/>
</dbReference>
<dbReference type="EMBL" id="CP002347">
    <property type="protein sequence ID" value="ADR19428.1"/>
    <property type="molecule type" value="Genomic_DNA"/>
</dbReference>
<dbReference type="KEGG" id="cni:Calni_1520"/>
<evidence type="ECO:0000256" key="5">
    <source>
        <dbReference type="ARBA" id="ARBA00022617"/>
    </source>
</evidence>
<keyword evidence="3" id="KW-0813">Transport</keyword>
<dbReference type="eggNOG" id="COG2010">
    <property type="taxonomic scope" value="Bacteria"/>
</dbReference>
<feature type="transmembrane region" description="Helical" evidence="13">
    <location>
        <begin position="214"/>
        <end position="235"/>
    </location>
</feature>
<dbReference type="Proteomes" id="UP000007039">
    <property type="component" value="Chromosome"/>
</dbReference>
<organism evidence="15 16">
    <name type="scientific">Calditerrivibrio nitroreducens (strain DSM 19672 / NBRC 101217 / Yu37-1)</name>
    <dbReference type="NCBI Taxonomy" id="768670"/>
    <lineage>
        <taxon>Bacteria</taxon>
        <taxon>Pseudomonadati</taxon>
        <taxon>Deferribacterota</taxon>
        <taxon>Deferribacteres</taxon>
        <taxon>Deferribacterales</taxon>
        <taxon>Calditerrivibrionaceae</taxon>
    </lineage>
</organism>
<feature type="transmembrane region" description="Helical" evidence="13">
    <location>
        <begin position="177"/>
        <end position="202"/>
    </location>
</feature>
<accession>E4TES1</accession>
<proteinExistence type="inferred from homology"/>
<keyword evidence="9 13" id="KW-1133">Transmembrane helix</keyword>
<evidence type="ECO:0000256" key="9">
    <source>
        <dbReference type="ARBA" id="ARBA00022989"/>
    </source>
</evidence>
<evidence type="ECO:0000256" key="4">
    <source>
        <dbReference type="ARBA" id="ARBA00022475"/>
    </source>
</evidence>
<sequence precursor="true">MDYPVWVSESLAGAQLIAIVAVFHVFISHFAIGMGLYVVLAERLAIKSGDQDYKLFVKKSSALILLISAILGALSGVGIWFTIALVSPVGTASLIHTFVWGWASEWVFFVLEIVAILVYYYTWGKVSDSTHQLWGWLYFIGGWMSLFIINGILTFQLTPGKFLEDHSFWSGFFNPTFWPSLLGRTGITLILAGIYATLILSFSKAEVKKVFGRFSGYFVIIGAVLTFLGMYWWVYSIPEATRSNFLGGNVILSSFFKNSIYLTVLLVVLSIITMMAIPKYMNIIFALILLIIGQAAFGYYEFTRERVRKPYVIYDIIYSNGIFKKDVEKISSESFLKHAKWANVLNSNDDIEKGKSIFNSQCRICHMPNGFNAMKPKVEGMAAEDLKGMLGDLNANPLMPPFVGNEEEKLYLAKYLEKIGQGGN</sequence>
<dbReference type="PROSITE" id="PS51007">
    <property type="entry name" value="CYTC"/>
    <property type="match status" value="1"/>
</dbReference>
<dbReference type="HOGENOM" id="CLU_033225_0_0_0"/>
<dbReference type="GO" id="GO:0020037">
    <property type="term" value="F:heme binding"/>
    <property type="evidence" value="ECO:0007669"/>
    <property type="project" value="InterPro"/>
</dbReference>
<dbReference type="InterPro" id="IPR002585">
    <property type="entry name" value="Cyt-d_ubiquinol_oxidase_su_1"/>
</dbReference>
<dbReference type="AlphaFoldDB" id="E4TES1"/>
<dbReference type="Gene3D" id="1.10.760.10">
    <property type="entry name" value="Cytochrome c-like domain"/>
    <property type="match status" value="1"/>
</dbReference>
<evidence type="ECO:0000256" key="10">
    <source>
        <dbReference type="ARBA" id="ARBA00023004"/>
    </source>
</evidence>
<feature type="transmembrane region" description="Helical" evidence="13">
    <location>
        <begin position="106"/>
        <end position="123"/>
    </location>
</feature>
<feature type="transmembrane region" description="Helical" evidence="13">
    <location>
        <begin position="135"/>
        <end position="157"/>
    </location>
</feature>
<dbReference type="eggNOG" id="COG1271">
    <property type="taxonomic scope" value="Bacteria"/>
</dbReference>
<keyword evidence="5 12" id="KW-0349">Heme</keyword>
<dbReference type="InterPro" id="IPR009056">
    <property type="entry name" value="Cyt_c-like_dom"/>
</dbReference>
<gene>
    <name evidence="15" type="ordered locus">Calni_1520</name>
</gene>
<feature type="transmembrane region" description="Helical" evidence="13">
    <location>
        <begin position="255"/>
        <end position="276"/>
    </location>
</feature>
<comment type="subcellular location">
    <subcellularLocation>
        <location evidence="1">Cell membrane</location>
        <topology evidence="1">Multi-pass membrane protein</topology>
    </subcellularLocation>
</comment>
<dbReference type="OrthoDB" id="9807042at2"/>
<feature type="transmembrane region" description="Helical" evidence="13">
    <location>
        <begin position="12"/>
        <end position="40"/>
    </location>
</feature>
<feature type="domain" description="Cytochrome c" evidence="14">
    <location>
        <begin position="349"/>
        <end position="424"/>
    </location>
</feature>
<dbReference type="GO" id="GO:0005886">
    <property type="term" value="C:plasma membrane"/>
    <property type="evidence" value="ECO:0007669"/>
    <property type="project" value="UniProtKB-SubCell"/>
</dbReference>
<keyword evidence="4" id="KW-1003">Cell membrane</keyword>
<dbReference type="SUPFAM" id="SSF46626">
    <property type="entry name" value="Cytochrome c"/>
    <property type="match status" value="1"/>
</dbReference>
<reference key="1">
    <citation type="submission" date="2010-11" db="EMBL/GenBank/DDBJ databases">
        <title>The complete genome of chromosome of Calditerrivibrio nitroreducens DSM 19672.</title>
        <authorList>
            <consortium name="US DOE Joint Genome Institute (JGI-PGF)"/>
            <person name="Lucas S."/>
            <person name="Copeland A."/>
            <person name="Lapidus A."/>
            <person name="Bruce D."/>
            <person name="Goodwin L."/>
            <person name="Pitluck S."/>
            <person name="Kyrpides N."/>
            <person name="Mavromatis K."/>
            <person name="Ivanova N."/>
            <person name="Mikhailova N."/>
            <person name="Zeytun A."/>
            <person name="Brettin T."/>
            <person name="Detter J.C."/>
            <person name="Tapia R."/>
            <person name="Han C."/>
            <person name="Land M."/>
            <person name="Hauser L."/>
            <person name="Markowitz V."/>
            <person name="Cheng J.-F."/>
            <person name="Hugenholtz P."/>
            <person name="Woyke T."/>
            <person name="Wu D."/>
            <person name="Spring S."/>
            <person name="Schroeder M."/>
            <person name="Brambilla E."/>
            <person name="Klenk H.-P."/>
            <person name="Eisen J.A."/>
        </authorList>
    </citation>
    <scope>NUCLEOTIDE SEQUENCE [LARGE SCALE GENOMIC DNA]</scope>
    <source>
        <strain>DSM 19672</strain>
    </source>
</reference>
<evidence type="ECO:0000256" key="12">
    <source>
        <dbReference type="PROSITE-ProRule" id="PRU00433"/>
    </source>
</evidence>
<evidence type="ECO:0000256" key="11">
    <source>
        <dbReference type="ARBA" id="ARBA00023136"/>
    </source>
</evidence>
<keyword evidence="16" id="KW-1185">Reference proteome</keyword>
<dbReference type="GO" id="GO:0009055">
    <property type="term" value="F:electron transfer activity"/>
    <property type="evidence" value="ECO:0007669"/>
    <property type="project" value="InterPro"/>
</dbReference>
<evidence type="ECO:0000256" key="8">
    <source>
        <dbReference type="ARBA" id="ARBA00022982"/>
    </source>
</evidence>
<evidence type="ECO:0000256" key="3">
    <source>
        <dbReference type="ARBA" id="ARBA00022448"/>
    </source>
</evidence>
<dbReference type="STRING" id="768670.Calni_1520"/>
<evidence type="ECO:0000256" key="2">
    <source>
        <dbReference type="ARBA" id="ARBA00009819"/>
    </source>
</evidence>
<evidence type="ECO:0000256" key="7">
    <source>
        <dbReference type="ARBA" id="ARBA00022723"/>
    </source>
</evidence>
<keyword evidence="6 13" id="KW-0812">Transmembrane</keyword>